<dbReference type="AlphaFoldDB" id="A0A8X8DDI2"/>
<dbReference type="EMBL" id="JAAWWB010000002">
    <property type="protein sequence ID" value="KAG6788137.1"/>
    <property type="molecule type" value="Genomic_DNA"/>
</dbReference>
<evidence type="ECO:0000313" key="3">
    <source>
        <dbReference type="Proteomes" id="UP000886885"/>
    </source>
</evidence>
<feature type="compositionally biased region" description="Polar residues" evidence="1">
    <location>
        <begin position="174"/>
        <end position="183"/>
    </location>
</feature>
<proteinExistence type="predicted"/>
<name>A0A8X8DDI2_POPTO</name>
<gene>
    <name evidence="2" type="ORF">POTOM_004191</name>
</gene>
<evidence type="ECO:0000313" key="2">
    <source>
        <dbReference type="EMBL" id="KAG6788137.1"/>
    </source>
</evidence>
<organism evidence="2 3">
    <name type="scientific">Populus tomentosa</name>
    <name type="common">Chinese white poplar</name>
    <dbReference type="NCBI Taxonomy" id="118781"/>
    <lineage>
        <taxon>Eukaryota</taxon>
        <taxon>Viridiplantae</taxon>
        <taxon>Streptophyta</taxon>
        <taxon>Embryophyta</taxon>
        <taxon>Tracheophyta</taxon>
        <taxon>Spermatophyta</taxon>
        <taxon>Magnoliopsida</taxon>
        <taxon>eudicotyledons</taxon>
        <taxon>Gunneridae</taxon>
        <taxon>Pentapetalae</taxon>
        <taxon>rosids</taxon>
        <taxon>fabids</taxon>
        <taxon>Malpighiales</taxon>
        <taxon>Salicaceae</taxon>
        <taxon>Saliceae</taxon>
        <taxon>Populus</taxon>
    </lineage>
</organism>
<accession>A0A8X8DDI2</accession>
<dbReference type="Proteomes" id="UP000886885">
    <property type="component" value="Chromosome 1D"/>
</dbReference>
<feature type="compositionally biased region" description="Basic and acidic residues" evidence="1">
    <location>
        <begin position="139"/>
        <end position="153"/>
    </location>
</feature>
<comment type="caution">
    <text evidence="2">The sequence shown here is derived from an EMBL/GenBank/DDBJ whole genome shotgun (WGS) entry which is preliminary data.</text>
</comment>
<sequence length="183" mass="20389">MAHSRNSHTVKIPRDFLELACVVSVGTIMVSKVVGLHFTVKFNALRSGFLLIPNGCQVQKEMKTLKNMGHGSATKPNIKSGSASEKVAKEFIVNVVTGKRDVNHDERLEVVFAWYLKIVKEDGQEEDEPEKLNSVESCRQQDPKASEIDECHRGHVVSPPESQQRPSDSKAEKQSTLLQLPEI</sequence>
<keyword evidence="3" id="KW-1185">Reference proteome</keyword>
<feature type="region of interest" description="Disordered" evidence="1">
    <location>
        <begin position="125"/>
        <end position="183"/>
    </location>
</feature>
<evidence type="ECO:0000256" key="1">
    <source>
        <dbReference type="SAM" id="MobiDB-lite"/>
    </source>
</evidence>
<protein>
    <submittedName>
        <fullName evidence="2">Uncharacterized protein</fullName>
    </submittedName>
</protein>
<reference evidence="2" key="1">
    <citation type="journal article" date="2020" name="bioRxiv">
        <title>Hybrid origin of Populus tomentosa Carr. identified through genome sequencing and phylogenomic analysis.</title>
        <authorList>
            <person name="An X."/>
            <person name="Gao K."/>
            <person name="Chen Z."/>
            <person name="Li J."/>
            <person name="Yang X."/>
            <person name="Yang X."/>
            <person name="Zhou J."/>
            <person name="Guo T."/>
            <person name="Zhao T."/>
            <person name="Huang S."/>
            <person name="Miao D."/>
            <person name="Khan W.U."/>
            <person name="Rao P."/>
            <person name="Ye M."/>
            <person name="Lei B."/>
            <person name="Liao W."/>
            <person name="Wang J."/>
            <person name="Ji L."/>
            <person name="Li Y."/>
            <person name="Guo B."/>
            <person name="Mustafa N.S."/>
            <person name="Li S."/>
            <person name="Yun Q."/>
            <person name="Keller S.R."/>
            <person name="Mao J."/>
            <person name="Zhang R."/>
            <person name="Strauss S.H."/>
        </authorList>
    </citation>
    <scope>NUCLEOTIDE SEQUENCE</scope>
    <source>
        <strain evidence="2">GM15</strain>
        <tissue evidence="2">Leaf</tissue>
    </source>
</reference>